<dbReference type="PANTHER" id="PTHR42924">
    <property type="entry name" value="EXONUCLEASE"/>
    <property type="match status" value="1"/>
</dbReference>
<dbReference type="SUPFAM" id="SSF89550">
    <property type="entry name" value="PHP domain-like"/>
    <property type="match status" value="1"/>
</dbReference>
<gene>
    <name evidence="2" type="ORF">TE42_08085</name>
</gene>
<comment type="caution">
    <text evidence="2">The sequence shown here is derived from an EMBL/GenBank/DDBJ whole genome shotgun (WGS) entry which is preliminary data.</text>
</comment>
<dbReference type="Proteomes" id="UP000035067">
    <property type="component" value="Unassembled WGS sequence"/>
</dbReference>
<dbReference type="InterPro" id="IPR003141">
    <property type="entry name" value="Pol/His_phosphatase_N"/>
</dbReference>
<proteinExistence type="predicted"/>
<sequence length="210" mass="22914">MAEVLATIDRHSCPGRCNFHCHTTCSDGSLTPEDLAVQAADLGLEHLAITDHHSHQAYSLAQQTLATLQQQGRAVPKLWRGVEISAVLNTCLVHVLALGYGAEAPLMPYLQGEAACGEDLQASVVVTAIHGAGGLACLAHPARYRMDFRRLIQAARQLQFDAVETWYDYDMLPRWRPSPLICDEVDQLRQDLGLLASCGTDTHSTNLGSR</sequence>
<dbReference type="GO" id="GO:0035312">
    <property type="term" value="F:5'-3' DNA exonuclease activity"/>
    <property type="evidence" value="ECO:0007669"/>
    <property type="project" value="TreeGrafter"/>
</dbReference>
<reference evidence="2 3" key="1">
    <citation type="submission" date="2015-01" db="EMBL/GenBank/DDBJ databases">
        <title>Lifestyle Evolution in Cyanobacterial Symbionts of Sponges.</title>
        <authorList>
            <person name="Burgsdorf I."/>
            <person name="Slaby B.M."/>
            <person name="Handley K.M."/>
            <person name="Haber M."/>
            <person name="Blom J."/>
            <person name="Marshall C.W."/>
            <person name="Gilbert J.A."/>
            <person name="Hentschel U."/>
            <person name="Steindler L."/>
        </authorList>
    </citation>
    <scope>NUCLEOTIDE SEQUENCE [LARGE SCALE GENOMIC DNA]</scope>
    <source>
        <strain evidence="2">SP3</strain>
    </source>
</reference>
<dbReference type="EMBL" id="JXQG01000054">
    <property type="protein sequence ID" value="KKZ11397.1"/>
    <property type="molecule type" value="Genomic_DNA"/>
</dbReference>
<organism evidence="2 3">
    <name type="scientific">Candidatus Synechococcus spongiarum SP3</name>
    <dbReference type="NCBI Taxonomy" id="1604020"/>
    <lineage>
        <taxon>Bacteria</taxon>
        <taxon>Bacillati</taxon>
        <taxon>Cyanobacteriota</taxon>
        <taxon>Cyanophyceae</taxon>
        <taxon>Synechococcales</taxon>
        <taxon>Synechococcaceae</taxon>
        <taxon>Synechococcus</taxon>
    </lineage>
</organism>
<dbReference type="Gene3D" id="3.20.20.140">
    <property type="entry name" value="Metal-dependent hydrolases"/>
    <property type="match status" value="1"/>
</dbReference>
<dbReference type="PATRIC" id="fig|1604020.3.peg.1599"/>
<dbReference type="SMART" id="SM00481">
    <property type="entry name" value="POLIIIAc"/>
    <property type="match status" value="1"/>
</dbReference>
<feature type="domain" description="Polymerase/histidinol phosphatase N-terminal" evidence="1">
    <location>
        <begin position="17"/>
        <end position="88"/>
    </location>
</feature>
<dbReference type="GO" id="GO:0004534">
    <property type="term" value="F:5'-3' RNA exonuclease activity"/>
    <property type="evidence" value="ECO:0007669"/>
    <property type="project" value="TreeGrafter"/>
</dbReference>
<evidence type="ECO:0000259" key="1">
    <source>
        <dbReference type="SMART" id="SM00481"/>
    </source>
</evidence>
<accession>A0A0G2IVU5</accession>
<dbReference type="InterPro" id="IPR016195">
    <property type="entry name" value="Pol/histidinol_Pase-like"/>
</dbReference>
<dbReference type="InterPro" id="IPR052018">
    <property type="entry name" value="PHP_domain"/>
</dbReference>
<dbReference type="PANTHER" id="PTHR42924:SF3">
    <property type="entry name" value="POLYMERASE_HISTIDINOL PHOSPHATASE N-TERMINAL DOMAIN-CONTAINING PROTEIN"/>
    <property type="match status" value="1"/>
</dbReference>
<name>A0A0G2IVU5_9SYNE</name>
<dbReference type="Pfam" id="PF02811">
    <property type="entry name" value="PHP"/>
    <property type="match status" value="1"/>
</dbReference>
<dbReference type="InterPro" id="IPR004013">
    <property type="entry name" value="PHP_dom"/>
</dbReference>
<dbReference type="CDD" id="cd07438">
    <property type="entry name" value="PHP_HisPPase_AMP"/>
    <property type="match status" value="1"/>
</dbReference>
<evidence type="ECO:0000313" key="2">
    <source>
        <dbReference type="EMBL" id="KKZ11397.1"/>
    </source>
</evidence>
<dbReference type="AlphaFoldDB" id="A0A0G2IVU5"/>
<evidence type="ECO:0000313" key="3">
    <source>
        <dbReference type="Proteomes" id="UP000035067"/>
    </source>
</evidence>
<protein>
    <submittedName>
        <fullName evidence="2">Phosphoesterase</fullName>
    </submittedName>
</protein>